<reference evidence="3 4" key="1">
    <citation type="journal article" date="2018" name="BMC Genomics">
        <title>Comparative genome analyses reveal sequence features reflecting distinct modes of host-adaptation between dicot and monocot powdery mildew.</title>
        <authorList>
            <person name="Wu Y."/>
            <person name="Ma X."/>
            <person name="Pan Z."/>
            <person name="Kale S.D."/>
            <person name="Song Y."/>
            <person name="King H."/>
            <person name="Zhang Q."/>
            <person name="Presley C."/>
            <person name="Deng X."/>
            <person name="Wei C.I."/>
            <person name="Xiao S."/>
        </authorList>
    </citation>
    <scope>NUCLEOTIDE SEQUENCE [LARGE SCALE GENOMIC DNA]</scope>
    <source>
        <strain evidence="3">UMSG2</strain>
    </source>
</reference>
<keyword evidence="4" id="KW-1185">Reference proteome</keyword>
<accession>A0A420HT96</accession>
<feature type="compositionally biased region" description="Polar residues" evidence="1">
    <location>
        <begin position="12"/>
        <end position="22"/>
    </location>
</feature>
<feature type="region of interest" description="Disordered" evidence="1">
    <location>
        <begin position="579"/>
        <end position="605"/>
    </location>
</feature>
<dbReference type="EMBL" id="MCFK01004908">
    <property type="protein sequence ID" value="RKF60646.1"/>
    <property type="molecule type" value="Genomic_DNA"/>
</dbReference>
<feature type="compositionally biased region" description="Polar residues" evidence="1">
    <location>
        <begin position="587"/>
        <end position="598"/>
    </location>
</feature>
<feature type="domain" description="Transcription regulator Rua1 C-terminal" evidence="2">
    <location>
        <begin position="453"/>
        <end position="552"/>
    </location>
</feature>
<protein>
    <recommendedName>
        <fullName evidence="2">Transcription regulator Rua1 C-terminal domain-containing protein</fullName>
    </recommendedName>
</protein>
<organism evidence="3 4">
    <name type="scientific">Erysiphe neolycopersici</name>
    <dbReference type="NCBI Taxonomy" id="212602"/>
    <lineage>
        <taxon>Eukaryota</taxon>
        <taxon>Fungi</taxon>
        <taxon>Dikarya</taxon>
        <taxon>Ascomycota</taxon>
        <taxon>Pezizomycotina</taxon>
        <taxon>Leotiomycetes</taxon>
        <taxon>Erysiphales</taxon>
        <taxon>Erysiphaceae</taxon>
        <taxon>Erysiphe</taxon>
    </lineage>
</organism>
<sequence length="605" mass="68374">MAATQPLLKKISSPSISTHAQDSMDSDEILVKSEASAVDLWPLPSTPTSAREFPKTTYDADVPFCISEDYSSLPTWNSSTLSMQPLQENINSQAHFAQQHYLTGTDTSGAESLLRNCNQKSLECNADFNLMGWQTEACDEGPELNNFDSDMNIGGLTQEYTTNTSSPCMNMRYSEYATDTDHFNLKQLNNNRRMSSSSFTMSSTGPLLDMQSYEDFSTTASESTSFTSSEYLPPSNRNSWISSKQFSPVASPRIAPQHRSEFFWSQSQNRSNPSPRASLRSAPYYMDCDRNKRWSTGSYALTSSRRISPFISQQSPEISNLNATQISSRHSSPTLPDMQQPIQFCDFDQTQSQPFFISDSLSSNHESAFIPSQNFDKTAQYENQASIFSHGLFRMLQSNADKHSLHSHFNDFCERPDLYASINQEHMVPPPEDMNPANPELIPHEQELRFDGDLYTPRWVRGHGNKREGWCGICKPGRWLILKNSAFWYDKSFTHGISAATGNAFREPQETRRMDGNPDIWEGLCGTCNEWVALVSSKKKGTTWFRHAYKCHTHLKIKDAPKRRRESLHIRAVGNSKSVKPKIESPKIQQNAADSSSPFLHGMMI</sequence>
<proteinExistence type="predicted"/>
<comment type="caution">
    <text evidence="3">The sequence shown here is derived from an EMBL/GenBank/DDBJ whole genome shotgun (WGS) entry which is preliminary data.</text>
</comment>
<dbReference type="PANTHER" id="PTHR28125">
    <property type="entry name" value="MEIOTIC EXPRESSION UP-REGULATED PROTEIN 26"/>
    <property type="match status" value="1"/>
</dbReference>
<evidence type="ECO:0000313" key="4">
    <source>
        <dbReference type="Proteomes" id="UP000286134"/>
    </source>
</evidence>
<dbReference type="OrthoDB" id="5595379at2759"/>
<gene>
    <name evidence="3" type="ORF">OnM2_049035</name>
</gene>
<dbReference type="STRING" id="212602.A0A420HT96"/>
<dbReference type="AlphaFoldDB" id="A0A420HT96"/>
<evidence type="ECO:0000256" key="1">
    <source>
        <dbReference type="SAM" id="MobiDB-lite"/>
    </source>
</evidence>
<feature type="region of interest" description="Disordered" evidence="1">
    <location>
        <begin position="1"/>
        <end position="22"/>
    </location>
</feature>
<dbReference type="InterPro" id="IPR028012">
    <property type="entry name" value="Rua1_C"/>
</dbReference>
<name>A0A420HT96_9PEZI</name>
<evidence type="ECO:0000259" key="2">
    <source>
        <dbReference type="Pfam" id="PF14616"/>
    </source>
</evidence>
<dbReference type="PANTHER" id="PTHR28125:SF3">
    <property type="entry name" value="TRANSCRIPTION REGULATOR RUA1 C-TERMINAL DOMAIN-CONTAINING PROTEIN"/>
    <property type="match status" value="1"/>
</dbReference>
<evidence type="ECO:0000313" key="3">
    <source>
        <dbReference type="EMBL" id="RKF60646.1"/>
    </source>
</evidence>
<dbReference type="Proteomes" id="UP000286134">
    <property type="component" value="Unassembled WGS sequence"/>
</dbReference>
<dbReference type="Pfam" id="PF14616">
    <property type="entry name" value="Rua1_C"/>
    <property type="match status" value="1"/>
</dbReference>